<dbReference type="Proteomes" id="UP000245946">
    <property type="component" value="Unassembled WGS sequence"/>
</dbReference>
<dbReference type="AlphaFoldDB" id="A0A316ZEB6"/>
<dbReference type="PANTHER" id="PTHR46074:SF5">
    <property type="entry name" value="LIM DOMAIN-CONTAINING PROTEIN C"/>
    <property type="match status" value="1"/>
</dbReference>
<dbReference type="GeneID" id="37268375"/>
<dbReference type="SUPFAM" id="SSF57716">
    <property type="entry name" value="Glucocorticoid receptor-like (DNA-binding domain)"/>
    <property type="match status" value="4"/>
</dbReference>
<feature type="region of interest" description="Disordered" evidence="6">
    <location>
        <begin position="85"/>
        <end position="146"/>
    </location>
</feature>
<keyword evidence="2" id="KW-0677">Repeat</keyword>
<feature type="compositionally biased region" description="Basic and acidic residues" evidence="6">
    <location>
        <begin position="113"/>
        <end position="125"/>
    </location>
</feature>
<dbReference type="PROSITE" id="PS50023">
    <property type="entry name" value="LIM_DOMAIN_2"/>
    <property type="match status" value="2"/>
</dbReference>
<keyword evidence="3 5" id="KW-0862">Zinc</keyword>
<feature type="domain" description="LIM zinc-binding" evidence="7">
    <location>
        <begin position="149"/>
        <end position="217"/>
    </location>
</feature>
<evidence type="ECO:0000256" key="6">
    <source>
        <dbReference type="SAM" id="MobiDB-lite"/>
    </source>
</evidence>
<feature type="domain" description="LIM zinc-binding" evidence="7">
    <location>
        <begin position="8"/>
        <end position="69"/>
    </location>
</feature>
<keyword evidence="4 5" id="KW-0440">LIM domain</keyword>
<evidence type="ECO:0000256" key="5">
    <source>
        <dbReference type="PROSITE-ProRule" id="PRU00125"/>
    </source>
</evidence>
<dbReference type="PROSITE" id="PS00478">
    <property type="entry name" value="LIM_DOMAIN_1"/>
    <property type="match status" value="2"/>
</dbReference>
<evidence type="ECO:0000256" key="1">
    <source>
        <dbReference type="ARBA" id="ARBA00022723"/>
    </source>
</evidence>
<dbReference type="FunFam" id="2.10.110.10:FF:000001">
    <property type="entry name" value="Cysteine and glycine-rich protein 1"/>
    <property type="match status" value="2"/>
</dbReference>
<evidence type="ECO:0000313" key="8">
    <source>
        <dbReference type="EMBL" id="PWN99636.1"/>
    </source>
</evidence>
<sequence>MPRFGGSPSCARCSRAVYAAEQVVGPLGRPYHKACLACVVCARRLDSTLLVEHEGEAYCRNCHRAHLGQGKGGFGLAVPLRAEVPKAAGGTPTKNATETPPRASLEQRGSLDQQRRSVDTTRRSQDQPAPAAAPAASYTRDAPSSSGTPLCARCGKAVYFAEQLQAAGRAWHRFCLRCDGCSTTLEPGKLEEGPVEQVQKAACNVWCRTCYAKRFGPRGIGVGGISLPEHQ</sequence>
<keyword evidence="1 5" id="KW-0479">Metal-binding</keyword>
<dbReference type="Pfam" id="PF00412">
    <property type="entry name" value="LIM"/>
    <property type="match status" value="2"/>
</dbReference>
<proteinExistence type="predicted"/>
<evidence type="ECO:0000256" key="3">
    <source>
        <dbReference type="ARBA" id="ARBA00022833"/>
    </source>
</evidence>
<accession>A0A316ZEB6</accession>
<evidence type="ECO:0000313" key="9">
    <source>
        <dbReference type="Proteomes" id="UP000245946"/>
    </source>
</evidence>
<name>A0A316ZEB6_9BASI</name>
<dbReference type="GO" id="GO:0030695">
    <property type="term" value="F:GTPase regulator activity"/>
    <property type="evidence" value="ECO:0007669"/>
    <property type="project" value="UniProtKB-ARBA"/>
</dbReference>
<protein>
    <recommendedName>
        <fullName evidence="7">LIM zinc-binding domain-containing protein</fullName>
    </recommendedName>
</protein>
<dbReference type="CDD" id="cd09326">
    <property type="entry name" value="LIM_CRP_like"/>
    <property type="match status" value="1"/>
</dbReference>
<evidence type="ECO:0000256" key="2">
    <source>
        <dbReference type="ARBA" id="ARBA00022737"/>
    </source>
</evidence>
<dbReference type="Gene3D" id="2.10.110.10">
    <property type="entry name" value="Cysteine Rich Protein"/>
    <property type="match status" value="2"/>
</dbReference>
<organism evidence="8 9">
    <name type="scientific">Tilletiopsis washingtonensis</name>
    <dbReference type="NCBI Taxonomy" id="58919"/>
    <lineage>
        <taxon>Eukaryota</taxon>
        <taxon>Fungi</taxon>
        <taxon>Dikarya</taxon>
        <taxon>Basidiomycota</taxon>
        <taxon>Ustilaginomycotina</taxon>
        <taxon>Exobasidiomycetes</taxon>
        <taxon>Entylomatales</taxon>
        <taxon>Entylomatales incertae sedis</taxon>
        <taxon>Tilletiopsis</taxon>
    </lineage>
</organism>
<dbReference type="PANTHER" id="PTHR46074">
    <property type="entry name" value="CYSTEINE-RICH PROTEIN CRIP FAMILY MEMBER"/>
    <property type="match status" value="1"/>
</dbReference>
<dbReference type="SMART" id="SM00132">
    <property type="entry name" value="LIM"/>
    <property type="match status" value="2"/>
</dbReference>
<dbReference type="InterPro" id="IPR001781">
    <property type="entry name" value="Znf_LIM"/>
</dbReference>
<reference evidence="8 9" key="1">
    <citation type="journal article" date="2018" name="Mol. Biol. Evol.">
        <title>Broad Genomic Sampling Reveals a Smut Pathogenic Ancestry of the Fungal Clade Ustilaginomycotina.</title>
        <authorList>
            <person name="Kijpornyongpan T."/>
            <person name="Mondo S.J."/>
            <person name="Barry K."/>
            <person name="Sandor L."/>
            <person name="Lee J."/>
            <person name="Lipzen A."/>
            <person name="Pangilinan J."/>
            <person name="LaButti K."/>
            <person name="Hainaut M."/>
            <person name="Henrissat B."/>
            <person name="Grigoriev I.V."/>
            <person name="Spatafora J.W."/>
            <person name="Aime M.C."/>
        </authorList>
    </citation>
    <scope>NUCLEOTIDE SEQUENCE [LARGE SCALE GENOMIC DNA]</scope>
    <source>
        <strain evidence="8 9">MCA 4186</strain>
    </source>
</reference>
<keyword evidence="9" id="KW-1185">Reference proteome</keyword>
<dbReference type="OrthoDB" id="8062037at2759"/>
<gene>
    <name evidence="8" type="ORF">FA09DRAFT_316053</name>
</gene>
<dbReference type="RefSeq" id="XP_025599915.1">
    <property type="nucleotide sequence ID" value="XM_025740831.1"/>
</dbReference>
<evidence type="ECO:0000256" key="4">
    <source>
        <dbReference type="ARBA" id="ARBA00023038"/>
    </source>
</evidence>
<dbReference type="STRING" id="58919.A0A316ZEB6"/>
<evidence type="ECO:0000259" key="7">
    <source>
        <dbReference type="PROSITE" id="PS50023"/>
    </source>
</evidence>
<dbReference type="EMBL" id="KZ819287">
    <property type="protein sequence ID" value="PWN99636.1"/>
    <property type="molecule type" value="Genomic_DNA"/>
</dbReference>
<dbReference type="GO" id="GO:0046872">
    <property type="term" value="F:metal ion binding"/>
    <property type="evidence" value="ECO:0007669"/>
    <property type="project" value="UniProtKB-KW"/>
</dbReference>